<comment type="caution">
    <text evidence="5">The sequence shown here is derived from an EMBL/GenBank/DDBJ whole genome shotgun (WGS) entry which is preliminary data.</text>
</comment>
<evidence type="ECO:0000256" key="4">
    <source>
        <dbReference type="ARBA" id="ARBA00022801"/>
    </source>
</evidence>
<evidence type="ECO:0000256" key="2">
    <source>
        <dbReference type="ARBA" id="ARBA00022670"/>
    </source>
</evidence>
<name>A0A0S7WU70_UNCT6</name>
<protein>
    <recommendedName>
        <fullName evidence="7">Hydrogenase maturation protease</fullName>
    </recommendedName>
</protein>
<proteinExistence type="inferred from homology"/>
<evidence type="ECO:0000313" key="6">
    <source>
        <dbReference type="Proteomes" id="UP000052008"/>
    </source>
</evidence>
<dbReference type="InterPro" id="IPR000671">
    <property type="entry name" value="Peptidase_A31"/>
</dbReference>
<evidence type="ECO:0000256" key="3">
    <source>
        <dbReference type="ARBA" id="ARBA00022750"/>
    </source>
</evidence>
<dbReference type="STRING" id="1703770.AMJ39_03490"/>
<dbReference type="GO" id="GO:0016485">
    <property type="term" value="P:protein processing"/>
    <property type="evidence" value="ECO:0007669"/>
    <property type="project" value="TreeGrafter"/>
</dbReference>
<accession>A0A0S7WU70</accession>
<comment type="similarity">
    <text evidence="1">Belongs to the peptidase A31 family.</text>
</comment>
<keyword evidence="3" id="KW-0064">Aspartyl protease</keyword>
<evidence type="ECO:0000256" key="1">
    <source>
        <dbReference type="ARBA" id="ARBA00006814"/>
    </source>
</evidence>
<dbReference type="Proteomes" id="UP000052008">
    <property type="component" value="Unassembled WGS sequence"/>
</dbReference>
<reference evidence="5 6" key="1">
    <citation type="journal article" date="2015" name="Microbiome">
        <title>Genomic resolution of linkages in carbon, nitrogen, and sulfur cycling among widespread estuary sediment bacteria.</title>
        <authorList>
            <person name="Baker B.J."/>
            <person name="Lazar C.S."/>
            <person name="Teske A.P."/>
            <person name="Dick G.J."/>
        </authorList>
    </citation>
    <scope>NUCLEOTIDE SEQUENCE [LARGE SCALE GENOMIC DNA]</scope>
    <source>
        <strain evidence="5">DG_24</strain>
    </source>
</reference>
<dbReference type="Pfam" id="PF01750">
    <property type="entry name" value="HycI"/>
    <property type="match status" value="1"/>
</dbReference>
<dbReference type="EMBL" id="LIZS01000014">
    <property type="protein sequence ID" value="KPJ53704.1"/>
    <property type="molecule type" value="Genomic_DNA"/>
</dbReference>
<dbReference type="AlphaFoldDB" id="A0A0S7WU70"/>
<evidence type="ECO:0008006" key="7">
    <source>
        <dbReference type="Google" id="ProtNLM"/>
    </source>
</evidence>
<evidence type="ECO:0000313" key="5">
    <source>
        <dbReference type="EMBL" id="KPJ53704.1"/>
    </source>
</evidence>
<dbReference type="GO" id="GO:0008047">
    <property type="term" value="F:enzyme activator activity"/>
    <property type="evidence" value="ECO:0007669"/>
    <property type="project" value="InterPro"/>
</dbReference>
<dbReference type="PANTHER" id="PTHR30302:SF1">
    <property type="entry name" value="HYDROGENASE 2 MATURATION PROTEASE"/>
    <property type="match status" value="1"/>
</dbReference>
<organism evidence="5 6">
    <name type="scientific">candidate division TA06 bacterium DG_24</name>
    <dbReference type="NCBI Taxonomy" id="1703770"/>
    <lineage>
        <taxon>Bacteria</taxon>
        <taxon>Bacteria division TA06</taxon>
    </lineage>
</organism>
<keyword evidence="4" id="KW-0378">Hydrolase</keyword>
<dbReference type="GO" id="GO:0004190">
    <property type="term" value="F:aspartic-type endopeptidase activity"/>
    <property type="evidence" value="ECO:0007669"/>
    <property type="project" value="UniProtKB-KW"/>
</dbReference>
<dbReference type="PRINTS" id="PR00446">
    <property type="entry name" value="HYDRGNUPTAKE"/>
</dbReference>
<sequence>MYGSMEWRGKSTVILGCGNVLFGDDGFGPAVAETISDSYEIPDDVCVLSVGSSVREVLFDIALADERPGRIVVVDTVDCGRKPGEVFPVSLEDFPERNLSDFSIHQIPTTNLLKELHDFCHIDVVVLACQPLTIPDAVEPGLSPPVQEAVRNAGKLIYERYLGGGSK</sequence>
<dbReference type="NCBIfam" id="TIGR00072">
    <property type="entry name" value="hydrog_prot"/>
    <property type="match status" value="1"/>
</dbReference>
<dbReference type="InterPro" id="IPR023430">
    <property type="entry name" value="Pept_HybD-like_dom_sf"/>
</dbReference>
<dbReference type="PANTHER" id="PTHR30302">
    <property type="entry name" value="HYDROGENASE 1 MATURATION PROTEASE"/>
    <property type="match status" value="1"/>
</dbReference>
<gene>
    <name evidence="5" type="ORF">AMJ39_03490</name>
</gene>
<keyword evidence="2" id="KW-0645">Protease</keyword>
<dbReference type="SUPFAM" id="SSF53163">
    <property type="entry name" value="HybD-like"/>
    <property type="match status" value="1"/>
</dbReference>
<dbReference type="Gene3D" id="3.40.50.1450">
    <property type="entry name" value="HybD-like"/>
    <property type="match status" value="1"/>
</dbReference>